<accession>A0A8J3FXU3</accession>
<reference evidence="1" key="2">
    <citation type="submission" date="2020-09" db="EMBL/GenBank/DDBJ databases">
        <authorList>
            <person name="Sun Q."/>
            <person name="Zhou Y."/>
        </authorList>
    </citation>
    <scope>NUCLEOTIDE SEQUENCE</scope>
    <source>
        <strain evidence="1">CGMCC 4.5737</strain>
    </source>
</reference>
<organism evidence="1 2">
    <name type="scientific">Longimycelium tulufanense</name>
    <dbReference type="NCBI Taxonomy" id="907463"/>
    <lineage>
        <taxon>Bacteria</taxon>
        <taxon>Bacillati</taxon>
        <taxon>Actinomycetota</taxon>
        <taxon>Actinomycetes</taxon>
        <taxon>Pseudonocardiales</taxon>
        <taxon>Pseudonocardiaceae</taxon>
        <taxon>Longimycelium</taxon>
    </lineage>
</organism>
<protein>
    <submittedName>
        <fullName evidence="1">Uncharacterized protein</fullName>
    </submittedName>
</protein>
<dbReference type="RefSeq" id="WP_189059968.1">
    <property type="nucleotide sequence ID" value="NZ_BMMK01000020.1"/>
</dbReference>
<keyword evidence="2" id="KW-1185">Reference proteome</keyword>
<sequence length="78" mass="8553">MGLHMAEVDVLLALFGRLVDAGNSVIVVGRPDSWSGSTRNARTRPPNCVETSRGQRWINWRGVNLVIVYPASASRFNG</sequence>
<name>A0A8J3FXU3_9PSEU</name>
<dbReference type="AlphaFoldDB" id="A0A8J3FXU3"/>
<gene>
    <name evidence="1" type="ORF">GCM10012275_40480</name>
</gene>
<dbReference type="EMBL" id="BMMK01000020">
    <property type="protein sequence ID" value="GGM65777.1"/>
    <property type="molecule type" value="Genomic_DNA"/>
</dbReference>
<dbReference type="Proteomes" id="UP000637578">
    <property type="component" value="Unassembled WGS sequence"/>
</dbReference>
<evidence type="ECO:0000313" key="2">
    <source>
        <dbReference type="Proteomes" id="UP000637578"/>
    </source>
</evidence>
<evidence type="ECO:0000313" key="1">
    <source>
        <dbReference type="EMBL" id="GGM65777.1"/>
    </source>
</evidence>
<reference evidence="1" key="1">
    <citation type="journal article" date="2014" name="Int. J. Syst. Evol. Microbiol.">
        <title>Complete genome sequence of Corynebacterium casei LMG S-19264T (=DSM 44701T), isolated from a smear-ripened cheese.</title>
        <authorList>
            <consortium name="US DOE Joint Genome Institute (JGI-PGF)"/>
            <person name="Walter F."/>
            <person name="Albersmeier A."/>
            <person name="Kalinowski J."/>
            <person name="Ruckert C."/>
        </authorList>
    </citation>
    <scope>NUCLEOTIDE SEQUENCE</scope>
    <source>
        <strain evidence="1">CGMCC 4.5737</strain>
    </source>
</reference>
<comment type="caution">
    <text evidence="1">The sequence shown here is derived from an EMBL/GenBank/DDBJ whole genome shotgun (WGS) entry which is preliminary data.</text>
</comment>
<proteinExistence type="predicted"/>